<sequence>MLPTTGAYHTVSAGPSCYSSTHNLQACIARSLSLYPLLHYYYYYCCVISSWCVGAISVARIHLFVRNSALPKSPTAVLWIHESFTYFPLCHYYYYTYSVVN</sequence>
<name>A0A146LNA7_LYGHE</name>
<keyword evidence="1" id="KW-0472">Membrane</keyword>
<keyword evidence="1" id="KW-0812">Transmembrane</keyword>
<proteinExistence type="predicted"/>
<gene>
    <name evidence="2" type="ORF">g.31220</name>
</gene>
<keyword evidence="1" id="KW-1133">Transmembrane helix</keyword>
<reference evidence="2" key="1">
    <citation type="journal article" date="2016" name="Gigascience">
        <title>De novo construction of an expanded transcriptome assembly for the western tarnished plant bug, Lygus hesperus.</title>
        <authorList>
            <person name="Tassone E.E."/>
            <person name="Geib S.M."/>
            <person name="Hall B."/>
            <person name="Fabrick J.A."/>
            <person name="Brent C.S."/>
            <person name="Hull J.J."/>
        </authorList>
    </citation>
    <scope>NUCLEOTIDE SEQUENCE</scope>
</reference>
<accession>A0A146LNA7</accession>
<evidence type="ECO:0000313" key="2">
    <source>
        <dbReference type="EMBL" id="JAQ08839.1"/>
    </source>
</evidence>
<dbReference type="EMBL" id="GDHC01009790">
    <property type="protein sequence ID" value="JAQ08839.1"/>
    <property type="molecule type" value="Transcribed_RNA"/>
</dbReference>
<organism evidence="2">
    <name type="scientific">Lygus hesperus</name>
    <name type="common">Western plant bug</name>
    <dbReference type="NCBI Taxonomy" id="30085"/>
    <lineage>
        <taxon>Eukaryota</taxon>
        <taxon>Metazoa</taxon>
        <taxon>Ecdysozoa</taxon>
        <taxon>Arthropoda</taxon>
        <taxon>Hexapoda</taxon>
        <taxon>Insecta</taxon>
        <taxon>Pterygota</taxon>
        <taxon>Neoptera</taxon>
        <taxon>Paraneoptera</taxon>
        <taxon>Hemiptera</taxon>
        <taxon>Heteroptera</taxon>
        <taxon>Panheteroptera</taxon>
        <taxon>Cimicomorpha</taxon>
        <taxon>Miridae</taxon>
        <taxon>Mirini</taxon>
        <taxon>Lygus</taxon>
    </lineage>
</organism>
<feature type="transmembrane region" description="Helical" evidence="1">
    <location>
        <begin position="76"/>
        <end position="95"/>
    </location>
</feature>
<dbReference type="AlphaFoldDB" id="A0A146LNA7"/>
<feature type="transmembrane region" description="Helical" evidence="1">
    <location>
        <begin position="41"/>
        <end position="64"/>
    </location>
</feature>
<protein>
    <submittedName>
        <fullName evidence="2">Uncharacterized protein</fullName>
    </submittedName>
</protein>
<evidence type="ECO:0000256" key="1">
    <source>
        <dbReference type="SAM" id="Phobius"/>
    </source>
</evidence>